<comment type="caution">
    <text evidence="1">The sequence shown here is derived from an EMBL/GenBank/DDBJ whole genome shotgun (WGS) entry which is preliminary data.</text>
</comment>
<accession>A0ABV8KRS2</accession>
<gene>
    <name evidence="1" type="ORF">ACFOX0_22560</name>
</gene>
<dbReference type="EMBL" id="JBHSBN010000017">
    <property type="protein sequence ID" value="MFC4108704.1"/>
    <property type="molecule type" value="Genomic_DNA"/>
</dbReference>
<sequence>MTAAVVAGAFSAVLLWAGPEVVDGPAAKDAIREVARSTEDLRYTVAHENDGWVIALPTGVELTARQKSFLGKWSLDYTDPDGYSLDRLAAELRAAGGAEIPKQTLRLTVEGRRNQPIRVDSIKPVNVRREKPYDGTLLFVPPQESGNTVEMMFDFDEADPRARVAARRDDSGEYKPGELFFQKKTLTIKDAVQDTLVVRSVASRWAVSFEIRIDYHLGNEARHVVITDEGHPFSLSPMSCADRTRLAADGTPISQGHANYRQIWAMRGDFKGIEEVPDPNRYELGSPFC</sequence>
<evidence type="ECO:0000313" key="2">
    <source>
        <dbReference type="Proteomes" id="UP001595868"/>
    </source>
</evidence>
<name>A0ABV8KRS2_9ACTN</name>
<dbReference type="RefSeq" id="WP_377549324.1">
    <property type="nucleotide sequence ID" value="NZ_JBHSBN010000017.1"/>
</dbReference>
<proteinExistence type="predicted"/>
<reference evidence="2" key="1">
    <citation type="journal article" date="2019" name="Int. J. Syst. Evol. Microbiol.">
        <title>The Global Catalogue of Microorganisms (GCM) 10K type strain sequencing project: providing services to taxonomists for standard genome sequencing and annotation.</title>
        <authorList>
            <consortium name="The Broad Institute Genomics Platform"/>
            <consortium name="The Broad Institute Genome Sequencing Center for Infectious Disease"/>
            <person name="Wu L."/>
            <person name="Ma J."/>
        </authorList>
    </citation>
    <scope>NUCLEOTIDE SEQUENCE [LARGE SCALE GENOMIC DNA]</scope>
    <source>
        <strain evidence="2">2902at01</strain>
    </source>
</reference>
<evidence type="ECO:0000313" key="1">
    <source>
        <dbReference type="EMBL" id="MFC4108704.1"/>
    </source>
</evidence>
<organism evidence="1 2">
    <name type="scientific">Micromonospora zhanjiangensis</name>
    <dbReference type="NCBI Taxonomy" id="1522057"/>
    <lineage>
        <taxon>Bacteria</taxon>
        <taxon>Bacillati</taxon>
        <taxon>Actinomycetota</taxon>
        <taxon>Actinomycetes</taxon>
        <taxon>Micromonosporales</taxon>
        <taxon>Micromonosporaceae</taxon>
        <taxon>Micromonospora</taxon>
    </lineage>
</organism>
<protein>
    <recommendedName>
        <fullName evidence="3">DUF4340 domain-containing protein</fullName>
    </recommendedName>
</protein>
<evidence type="ECO:0008006" key="3">
    <source>
        <dbReference type="Google" id="ProtNLM"/>
    </source>
</evidence>
<dbReference type="Proteomes" id="UP001595868">
    <property type="component" value="Unassembled WGS sequence"/>
</dbReference>
<keyword evidence="2" id="KW-1185">Reference proteome</keyword>